<proteinExistence type="predicted"/>
<feature type="compositionally biased region" description="Low complexity" evidence="1">
    <location>
        <begin position="86"/>
        <end position="96"/>
    </location>
</feature>
<evidence type="ECO:0000313" key="3">
    <source>
        <dbReference type="Proteomes" id="UP000178176"/>
    </source>
</evidence>
<accession>A0A1F4YFB1</accession>
<feature type="region of interest" description="Disordered" evidence="1">
    <location>
        <begin position="71"/>
        <end position="100"/>
    </location>
</feature>
<reference evidence="2 3" key="1">
    <citation type="journal article" date="2016" name="Nat. Commun.">
        <title>Thousands of microbial genomes shed light on interconnected biogeochemical processes in an aquifer system.</title>
        <authorList>
            <person name="Anantharaman K."/>
            <person name="Brown C.T."/>
            <person name="Hug L.A."/>
            <person name="Sharon I."/>
            <person name="Castelle C.J."/>
            <person name="Probst A.J."/>
            <person name="Thomas B.C."/>
            <person name="Singh A."/>
            <person name="Wilkins M.J."/>
            <person name="Karaoz U."/>
            <person name="Brodie E.L."/>
            <person name="Williams K.H."/>
            <person name="Hubbard S.S."/>
            <person name="Banfield J.F."/>
        </authorList>
    </citation>
    <scope>NUCLEOTIDE SEQUENCE [LARGE SCALE GENOMIC DNA]</scope>
</reference>
<dbReference type="Proteomes" id="UP000178176">
    <property type="component" value="Unassembled WGS sequence"/>
</dbReference>
<evidence type="ECO:0000256" key="1">
    <source>
        <dbReference type="SAM" id="MobiDB-lite"/>
    </source>
</evidence>
<gene>
    <name evidence="2" type="ORF">A2876_03110</name>
</gene>
<name>A0A1F4YFB1_9BACT</name>
<dbReference type="AlphaFoldDB" id="A0A1F4YFB1"/>
<sequence length="228" mass="25199">MAPQPSETLAQKVGLAKQQIVDAFNDTFRQEAVALLGGDFALAQELHAQLEQAVVELGPIAQSIITLTLPKPETSLQTTPDKKPRSSPSRPTESPPQITTPELLQKYPPIQQFLDHPPFWTTEDHGKPTLARFATLTVLITTTDGHPSPDHADPNTRTRLQSLLFGLRNAMPEEVKNDVTQSGTLLQLTYLHERLQKSKTYTLRTTPISDVEFAAAAPRKKKAARRPS</sequence>
<protein>
    <submittedName>
        <fullName evidence="2">Uncharacterized protein</fullName>
    </submittedName>
</protein>
<comment type="caution">
    <text evidence="2">The sequence shown here is derived from an EMBL/GenBank/DDBJ whole genome shotgun (WGS) entry which is preliminary data.</text>
</comment>
<organism evidence="2 3">
    <name type="scientific">Candidatus Amesbacteria bacterium RIFCSPHIGHO2_01_FULL_48_32b</name>
    <dbReference type="NCBI Taxonomy" id="1797253"/>
    <lineage>
        <taxon>Bacteria</taxon>
        <taxon>Candidatus Amesiibacteriota</taxon>
    </lineage>
</organism>
<dbReference type="EMBL" id="MEXH01000011">
    <property type="protein sequence ID" value="OGC92647.1"/>
    <property type="molecule type" value="Genomic_DNA"/>
</dbReference>
<evidence type="ECO:0000313" key="2">
    <source>
        <dbReference type="EMBL" id="OGC92647.1"/>
    </source>
</evidence>